<dbReference type="GeneID" id="128199333"/>
<evidence type="ECO:0000313" key="7">
    <source>
        <dbReference type="Proteomes" id="UP001652582"/>
    </source>
</evidence>
<evidence type="ECO:0000259" key="6">
    <source>
        <dbReference type="Pfam" id="PF11819"/>
    </source>
</evidence>
<proteinExistence type="predicted"/>
<feature type="region of interest" description="Disordered" evidence="5">
    <location>
        <begin position="52"/>
        <end position="99"/>
    </location>
</feature>
<dbReference type="PANTHER" id="PTHR46079:SF2">
    <property type="entry name" value="FERM DOMAIN-CONTAINING PROTEIN"/>
    <property type="match status" value="1"/>
</dbReference>
<feature type="region of interest" description="Disordered" evidence="5">
    <location>
        <begin position="304"/>
        <end position="328"/>
    </location>
</feature>
<dbReference type="PANTHER" id="PTHR46079">
    <property type="entry name" value="FERM DOMAIN-CONTAINING PROTEIN 4"/>
    <property type="match status" value="1"/>
</dbReference>
<feature type="compositionally biased region" description="Low complexity" evidence="5">
    <location>
        <begin position="126"/>
        <end position="135"/>
    </location>
</feature>
<keyword evidence="3 4" id="KW-0175">Coiled coil</keyword>
<organism evidence="7 8">
    <name type="scientific">Bicyclus anynana</name>
    <name type="common">Squinting bush brown butterfly</name>
    <dbReference type="NCBI Taxonomy" id="110368"/>
    <lineage>
        <taxon>Eukaryota</taxon>
        <taxon>Metazoa</taxon>
        <taxon>Ecdysozoa</taxon>
        <taxon>Arthropoda</taxon>
        <taxon>Hexapoda</taxon>
        <taxon>Insecta</taxon>
        <taxon>Pterygota</taxon>
        <taxon>Neoptera</taxon>
        <taxon>Endopterygota</taxon>
        <taxon>Lepidoptera</taxon>
        <taxon>Glossata</taxon>
        <taxon>Ditrysia</taxon>
        <taxon>Papilionoidea</taxon>
        <taxon>Nymphalidae</taxon>
        <taxon>Satyrinae</taxon>
        <taxon>Satyrini</taxon>
        <taxon>Mycalesina</taxon>
        <taxon>Bicyclus</taxon>
    </lineage>
</organism>
<keyword evidence="2" id="KW-0963">Cytoplasm</keyword>
<evidence type="ECO:0000256" key="1">
    <source>
        <dbReference type="ARBA" id="ARBA00004496"/>
    </source>
</evidence>
<keyword evidence="8" id="KW-0396">Initiation factor</keyword>
<dbReference type="Proteomes" id="UP001652582">
    <property type="component" value="Chromosome 22"/>
</dbReference>
<protein>
    <submittedName>
        <fullName evidence="8">Translation initiation factor IF-2</fullName>
    </submittedName>
</protein>
<evidence type="ECO:0000256" key="3">
    <source>
        <dbReference type="ARBA" id="ARBA00023054"/>
    </source>
</evidence>
<dbReference type="RefSeq" id="XP_052744359.1">
    <property type="nucleotide sequence ID" value="XM_052888399.1"/>
</dbReference>
<evidence type="ECO:0000313" key="8">
    <source>
        <dbReference type="RefSeq" id="XP_052744359.1"/>
    </source>
</evidence>
<sequence length="408" mass="44304">MGTSTMGSDLHSDKQDKLVKLQARKKELEQMLAAKNEELYRLCVQEVQLTGVMPPEAPLSPDAPRERAASVRSDGTDAPDGADARRRRHPAHRLSTPARRADAGCANFFPSPPHERADTFSLHSAHAPARAARPAHPAHPARPRDAHFSSSHPDIAHYAPPAPLLYQYAAQLKAHSRHLAPHHHHQPPLARRRTALTRTQTYHLTSHSDYSQHLDAMTPPPPVLRPAPAPATLPLRERARPLLVAADADAGACSPLALADGRGREKQWYETALDAPARAEAPRRGAGLRRTPSAGAAQTYEVMVSSGRHSALQSPSSARSPPVLSPGAVSLESPKNMTVIEQGKCIPYREETKPFEMSDFYKYSTKFRHASAPKPAAALPGAPAGARCPRLPVELPPHGPEQWHSCGN</sequence>
<evidence type="ECO:0000256" key="4">
    <source>
        <dbReference type="SAM" id="Coils"/>
    </source>
</evidence>
<gene>
    <name evidence="8" type="primary">LOC128199333</name>
</gene>
<feature type="compositionally biased region" description="Polar residues" evidence="5">
    <location>
        <begin position="307"/>
        <end position="319"/>
    </location>
</feature>
<reference evidence="8" key="1">
    <citation type="submission" date="2025-08" db="UniProtKB">
        <authorList>
            <consortium name="RefSeq"/>
        </authorList>
    </citation>
    <scope>IDENTIFICATION</scope>
</reference>
<accession>A0ABM3LZ74</accession>
<keyword evidence="7" id="KW-1185">Reference proteome</keyword>
<comment type="subcellular location">
    <subcellularLocation>
        <location evidence="1">Cytoplasm</location>
    </subcellularLocation>
</comment>
<dbReference type="Pfam" id="PF11819">
    <property type="entry name" value="CUPID"/>
    <property type="match status" value="1"/>
</dbReference>
<feature type="coiled-coil region" evidence="4">
    <location>
        <begin position="11"/>
        <end position="38"/>
    </location>
</feature>
<keyword evidence="8" id="KW-0648">Protein biosynthesis</keyword>
<evidence type="ECO:0000256" key="2">
    <source>
        <dbReference type="ARBA" id="ARBA00022490"/>
    </source>
</evidence>
<evidence type="ECO:0000256" key="5">
    <source>
        <dbReference type="SAM" id="MobiDB-lite"/>
    </source>
</evidence>
<name>A0ABM3LZ74_BICAN</name>
<feature type="domain" description="Cytohesin Ubiquitin Protein Inducing" evidence="6">
    <location>
        <begin position="11"/>
        <end position="63"/>
    </location>
</feature>
<dbReference type="InterPro" id="IPR047176">
    <property type="entry name" value="FRMD4A/B"/>
</dbReference>
<dbReference type="GO" id="GO:0003743">
    <property type="term" value="F:translation initiation factor activity"/>
    <property type="evidence" value="ECO:0007669"/>
    <property type="project" value="UniProtKB-KW"/>
</dbReference>
<feature type="region of interest" description="Disordered" evidence="5">
    <location>
        <begin position="126"/>
        <end position="155"/>
    </location>
</feature>
<dbReference type="InterPro" id="IPR021774">
    <property type="entry name" value="CUPID"/>
</dbReference>